<evidence type="ECO:0000256" key="6">
    <source>
        <dbReference type="ARBA" id="ARBA00022741"/>
    </source>
</evidence>
<dbReference type="Gene3D" id="3.40.1160.10">
    <property type="entry name" value="Acetylglutamate kinase-like"/>
    <property type="match status" value="1"/>
</dbReference>
<dbReference type="HAMAP" id="MF_01220_B">
    <property type="entry name" value="PyrH_B"/>
    <property type="match status" value="1"/>
</dbReference>
<keyword evidence="4 11" id="KW-0963">Cytoplasm</keyword>
<dbReference type="InterPro" id="IPR001048">
    <property type="entry name" value="Asp/Glu/Uridylate_kinase"/>
</dbReference>
<dbReference type="PIRSF" id="PIRSF005650">
    <property type="entry name" value="Uridylate_kin"/>
    <property type="match status" value="1"/>
</dbReference>
<feature type="binding site" evidence="11">
    <location>
        <position position="73"/>
    </location>
    <ligand>
        <name>UMP</name>
        <dbReference type="ChEBI" id="CHEBI:57865"/>
    </ligand>
</feature>
<proteinExistence type="inferred from homology"/>
<feature type="binding site" evidence="11">
    <location>
        <position position="59"/>
    </location>
    <ligand>
        <name>ATP</name>
        <dbReference type="ChEBI" id="CHEBI:30616"/>
    </ligand>
</feature>
<protein>
    <recommendedName>
        <fullName evidence="11">Uridylate kinase</fullName>
        <shortName evidence="11">UK</shortName>
        <ecNumber evidence="11">2.7.4.22</ecNumber>
    </recommendedName>
    <alternativeName>
        <fullName evidence="11">Uridine monophosphate kinase</fullName>
        <shortName evidence="11">UMP kinase</shortName>
        <shortName evidence="11">UMPK</shortName>
    </alternativeName>
</protein>
<dbReference type="SUPFAM" id="SSF53633">
    <property type="entry name" value="Carbamate kinase-like"/>
    <property type="match status" value="1"/>
</dbReference>
<feature type="binding site" evidence="11">
    <location>
        <position position="156"/>
    </location>
    <ligand>
        <name>ATP</name>
        <dbReference type="ChEBI" id="CHEBI:30616"/>
    </ligand>
</feature>
<feature type="binding site" evidence="11">
    <location>
        <position position="162"/>
    </location>
    <ligand>
        <name>ATP</name>
        <dbReference type="ChEBI" id="CHEBI:30616"/>
    </ligand>
</feature>
<evidence type="ECO:0000313" key="13">
    <source>
        <dbReference type="EMBL" id="HGW91848.1"/>
    </source>
</evidence>
<name>A0A7C4YRV6_UNCW3</name>
<keyword evidence="6 11" id="KW-0547">Nucleotide-binding</keyword>
<organism evidence="13">
    <name type="scientific">candidate division WOR-3 bacterium</name>
    <dbReference type="NCBI Taxonomy" id="2052148"/>
    <lineage>
        <taxon>Bacteria</taxon>
        <taxon>Bacteria division WOR-3</taxon>
    </lineage>
</organism>
<feature type="domain" description="Aspartate/glutamate/uridylate kinase" evidence="12">
    <location>
        <begin position="9"/>
        <end position="210"/>
    </location>
</feature>
<evidence type="ECO:0000256" key="7">
    <source>
        <dbReference type="ARBA" id="ARBA00022777"/>
    </source>
</evidence>
<feature type="binding site" evidence="11">
    <location>
        <begin position="129"/>
        <end position="136"/>
    </location>
    <ligand>
        <name>UMP</name>
        <dbReference type="ChEBI" id="CHEBI:57865"/>
    </ligand>
</feature>
<evidence type="ECO:0000256" key="9">
    <source>
        <dbReference type="ARBA" id="ARBA00022975"/>
    </source>
</evidence>
<comment type="caution">
    <text evidence="11">Lacks conserved residue(s) required for the propagation of feature annotation.</text>
</comment>
<comment type="caution">
    <text evidence="13">The sequence shown here is derived from an EMBL/GenBank/DDBJ whole genome shotgun (WGS) entry which is preliminary data.</text>
</comment>
<comment type="catalytic activity">
    <reaction evidence="10 11">
        <text>UMP + ATP = UDP + ADP</text>
        <dbReference type="Rhea" id="RHEA:24400"/>
        <dbReference type="ChEBI" id="CHEBI:30616"/>
        <dbReference type="ChEBI" id="CHEBI:57865"/>
        <dbReference type="ChEBI" id="CHEBI:58223"/>
        <dbReference type="ChEBI" id="CHEBI:456216"/>
        <dbReference type="EC" id="2.7.4.22"/>
    </reaction>
</comment>
<dbReference type="Pfam" id="PF00696">
    <property type="entry name" value="AA_kinase"/>
    <property type="match status" value="1"/>
</dbReference>
<dbReference type="InterPro" id="IPR036393">
    <property type="entry name" value="AceGlu_kinase-like_sf"/>
</dbReference>
<evidence type="ECO:0000256" key="2">
    <source>
        <dbReference type="ARBA" id="ARBA00004791"/>
    </source>
</evidence>
<dbReference type="UniPathway" id="UPA00159">
    <property type="reaction ID" value="UER00275"/>
</dbReference>
<comment type="subunit">
    <text evidence="11">Homohexamer.</text>
</comment>
<dbReference type="PANTHER" id="PTHR42833">
    <property type="entry name" value="URIDYLATE KINASE"/>
    <property type="match status" value="1"/>
</dbReference>
<feature type="binding site" evidence="11">
    <location>
        <position position="165"/>
    </location>
    <ligand>
        <name>ATP</name>
        <dbReference type="ChEBI" id="CHEBI:30616"/>
    </ligand>
</feature>
<evidence type="ECO:0000259" key="12">
    <source>
        <dbReference type="Pfam" id="PF00696"/>
    </source>
</evidence>
<feature type="binding site" evidence="11">
    <location>
        <position position="54"/>
    </location>
    <ligand>
        <name>UMP</name>
        <dbReference type="ChEBI" id="CHEBI:57865"/>
    </ligand>
</feature>
<comment type="similarity">
    <text evidence="3 11">Belongs to the UMP kinase family.</text>
</comment>
<evidence type="ECO:0000256" key="8">
    <source>
        <dbReference type="ARBA" id="ARBA00022840"/>
    </source>
</evidence>
<dbReference type="GO" id="GO:0033862">
    <property type="term" value="F:UMP kinase activity"/>
    <property type="evidence" value="ECO:0007669"/>
    <property type="project" value="UniProtKB-EC"/>
</dbReference>
<keyword evidence="9 11" id="KW-0665">Pyrimidine biosynthesis</keyword>
<feature type="binding site" evidence="11">
    <location>
        <position position="55"/>
    </location>
    <ligand>
        <name>ATP</name>
        <dbReference type="ChEBI" id="CHEBI:30616"/>
    </ligand>
</feature>
<evidence type="ECO:0000256" key="4">
    <source>
        <dbReference type="ARBA" id="ARBA00022490"/>
    </source>
</evidence>
<evidence type="ECO:0000256" key="10">
    <source>
        <dbReference type="ARBA" id="ARBA00047767"/>
    </source>
</evidence>
<dbReference type="GO" id="GO:0006225">
    <property type="term" value="P:UDP biosynthetic process"/>
    <property type="evidence" value="ECO:0007669"/>
    <property type="project" value="TreeGrafter"/>
</dbReference>
<evidence type="ECO:0000256" key="1">
    <source>
        <dbReference type="ARBA" id="ARBA00004496"/>
    </source>
</evidence>
<keyword evidence="7 11" id="KW-0418">Kinase</keyword>
<comment type="activity regulation">
    <text evidence="11">Inhibited by UTP.</text>
</comment>
<dbReference type="GO" id="GO:0005737">
    <property type="term" value="C:cytoplasm"/>
    <property type="evidence" value="ECO:0007669"/>
    <property type="project" value="UniProtKB-SubCell"/>
</dbReference>
<dbReference type="GO" id="GO:0005524">
    <property type="term" value="F:ATP binding"/>
    <property type="evidence" value="ECO:0007669"/>
    <property type="project" value="UniProtKB-KW"/>
</dbReference>
<feature type="binding site" evidence="11">
    <location>
        <begin position="13"/>
        <end position="16"/>
    </location>
    <ligand>
        <name>ATP</name>
        <dbReference type="ChEBI" id="CHEBI:30616"/>
    </ligand>
</feature>
<evidence type="ECO:0000256" key="11">
    <source>
        <dbReference type="HAMAP-Rule" id="MF_01220"/>
    </source>
</evidence>
<dbReference type="PANTHER" id="PTHR42833:SF4">
    <property type="entry name" value="URIDYLATE KINASE PUMPKIN, CHLOROPLASTIC"/>
    <property type="match status" value="1"/>
</dbReference>
<sequence>MPSENRPNKVLIKLSGEAFSSEEEPLSEESINYIIGELRPVINMGIKIGIVIGGGNILRGGSSFKSIRREVVDYTGMLSTMINGLILYEFLKKEGLPVNITSGLPVHNLLEDFNPLKEFEGVMIFSGGTGKPFLTTDTASALRALQMDAKMVIKATKVDGVYDKDPNKFKDAKFIETISYEEALEKKLGIMDLTAFSLLMSMRIPICVINFFKKGNLAKLLKGERIGSLIK</sequence>
<comment type="function">
    <text evidence="11">Catalyzes the reversible phosphorylation of UMP to UDP.</text>
</comment>
<reference evidence="13" key="1">
    <citation type="journal article" date="2020" name="mSystems">
        <title>Genome- and Community-Level Interaction Insights into Carbon Utilization and Element Cycling Functions of Hydrothermarchaeota in Hydrothermal Sediment.</title>
        <authorList>
            <person name="Zhou Z."/>
            <person name="Liu Y."/>
            <person name="Xu W."/>
            <person name="Pan J."/>
            <person name="Luo Z.H."/>
            <person name="Li M."/>
        </authorList>
    </citation>
    <scope>NUCLEOTIDE SEQUENCE [LARGE SCALE GENOMIC DNA]</scope>
    <source>
        <strain evidence="13">SpSt-780</strain>
    </source>
</reference>
<dbReference type="InterPro" id="IPR015963">
    <property type="entry name" value="Uridylate_kinase_bac"/>
</dbReference>
<evidence type="ECO:0000256" key="3">
    <source>
        <dbReference type="ARBA" id="ARBA00007614"/>
    </source>
</evidence>
<evidence type="ECO:0000256" key="5">
    <source>
        <dbReference type="ARBA" id="ARBA00022679"/>
    </source>
</evidence>
<gene>
    <name evidence="11" type="primary">pyrH</name>
    <name evidence="13" type="ORF">ENV67_04830</name>
</gene>
<comment type="pathway">
    <text evidence="2 11">Pyrimidine metabolism; CTP biosynthesis via de novo pathway; UDP from UMP (UMPK route): step 1/1.</text>
</comment>
<dbReference type="AlphaFoldDB" id="A0A7C4YRV6"/>
<dbReference type="GO" id="GO:0044210">
    <property type="term" value="P:'de novo' CTP biosynthetic process"/>
    <property type="evidence" value="ECO:0007669"/>
    <property type="project" value="UniProtKB-UniRule"/>
</dbReference>
<keyword evidence="8 11" id="KW-0067">ATP-binding</keyword>
<keyword evidence="5 11" id="KW-0808">Transferase</keyword>
<dbReference type="InterPro" id="IPR011817">
    <property type="entry name" value="Uridylate_kinase"/>
</dbReference>
<dbReference type="EMBL" id="DTHG01000061">
    <property type="protein sequence ID" value="HGW91848.1"/>
    <property type="molecule type" value="Genomic_DNA"/>
</dbReference>
<comment type="subcellular location">
    <subcellularLocation>
        <location evidence="1 11">Cytoplasm</location>
    </subcellularLocation>
</comment>
<dbReference type="EC" id="2.7.4.22" evidence="11"/>
<accession>A0A7C4YRV6</accession>